<comment type="similarity">
    <text evidence="1">Belongs to the ATP-dependent AMP-binding enzyme family.</text>
</comment>
<dbReference type="RefSeq" id="WP_160902969.1">
    <property type="nucleotide sequence ID" value="NZ_CP102850.1"/>
</dbReference>
<dbReference type="SUPFAM" id="SSF56801">
    <property type="entry name" value="Acetyl-CoA synthetase-like"/>
    <property type="match status" value="1"/>
</dbReference>
<proteinExistence type="inferred from homology"/>
<evidence type="ECO:0000259" key="3">
    <source>
        <dbReference type="Pfam" id="PF00501"/>
    </source>
</evidence>
<evidence type="ECO:0000313" key="5">
    <source>
        <dbReference type="Proteomes" id="UP000475545"/>
    </source>
</evidence>
<dbReference type="PANTHER" id="PTHR43201:SF5">
    <property type="entry name" value="MEDIUM-CHAIN ACYL-COA LIGASE ACSF2, MITOCHONDRIAL"/>
    <property type="match status" value="1"/>
</dbReference>
<dbReference type="InterPro" id="IPR000873">
    <property type="entry name" value="AMP-dep_synth/lig_dom"/>
</dbReference>
<dbReference type="InterPro" id="IPR045851">
    <property type="entry name" value="AMP-bd_C_sf"/>
</dbReference>
<evidence type="ECO:0000313" key="4">
    <source>
        <dbReference type="EMBL" id="MXP22780.1"/>
    </source>
</evidence>
<dbReference type="Proteomes" id="UP000475545">
    <property type="component" value="Unassembled WGS sequence"/>
</dbReference>
<dbReference type="EMBL" id="WMBR01000004">
    <property type="protein sequence ID" value="MXP22780.1"/>
    <property type="molecule type" value="Genomic_DNA"/>
</dbReference>
<evidence type="ECO:0000256" key="2">
    <source>
        <dbReference type="ARBA" id="ARBA00022598"/>
    </source>
</evidence>
<dbReference type="InterPro" id="IPR042099">
    <property type="entry name" value="ANL_N_sf"/>
</dbReference>
<dbReference type="AlphaFoldDB" id="A0A6L7GSD5"/>
<accession>A0A6L7GSD5</accession>
<feature type="domain" description="AMP-dependent synthetase/ligase" evidence="3">
    <location>
        <begin position="17"/>
        <end position="341"/>
    </location>
</feature>
<dbReference type="Pfam" id="PF00501">
    <property type="entry name" value="AMP-binding"/>
    <property type="match status" value="1"/>
</dbReference>
<sequence length="486" mass="51659">MMPQSALYRALVDGMSRHPHAEVHHLDQVVSFGALLTDSDRKRRDFRRVVEPQSRVLVTLRNHPGYISTLLALLADGHFPILADPALGGGEIRRLIDACGIRHHVTATPTSDSLAIDDVSGIAPTGFDGVAPELASDSVLGRLTSGSTRLPACIEFSADAVISAATTWTAGSGLTDADRTLLAAGFANGLAFNTTLIPSLLTGADMVLMAGLPRGGTVLRETRRLRPTVLTAFPALYDALAQFDIGSIDAEAAAAMRGLRLRLSSAAPMNPDSARALAEMSGHVNDYYGIAETGPVTFNPGSTYGSQGRPLAGVTIDFDDQTAAHPGRMRVRTPSMGTRYLNYPGEFEKRVSASGAYLTSDRGEFVDGELRLHGRVEELLNVGGNKFTPESVAAPIMDFGGVIDCRVVQFAGTGDRKLLGAVVQSETGCDEHALRGHLRNHLAAFKVPELIVTVDRLPTGQTGKVPSAAVEELLQNALMSRSDGRE</sequence>
<protein>
    <submittedName>
        <fullName evidence="4">AMP-binding protein</fullName>
    </submittedName>
</protein>
<reference evidence="4 5" key="1">
    <citation type="submission" date="2019-11" db="EMBL/GenBank/DDBJ databases">
        <title>Gordonia sp. nov., a novel actinobacterium isolated from mangrove soil in Hainan.</title>
        <authorList>
            <person name="Huang X."/>
            <person name="Xie Y."/>
            <person name="Chu X."/>
            <person name="Xiao K."/>
        </authorList>
    </citation>
    <scope>NUCLEOTIDE SEQUENCE [LARGE SCALE GENOMIC DNA]</scope>
    <source>
        <strain evidence="4 5">HNM0687</strain>
    </source>
</reference>
<dbReference type="Gene3D" id="3.30.300.30">
    <property type="match status" value="1"/>
</dbReference>
<gene>
    <name evidence="4" type="ORF">GIY30_15670</name>
</gene>
<dbReference type="PANTHER" id="PTHR43201">
    <property type="entry name" value="ACYL-COA SYNTHETASE"/>
    <property type="match status" value="1"/>
</dbReference>
<keyword evidence="5" id="KW-1185">Reference proteome</keyword>
<comment type="caution">
    <text evidence="4">The sequence shown here is derived from an EMBL/GenBank/DDBJ whole genome shotgun (WGS) entry which is preliminary data.</text>
</comment>
<dbReference type="GO" id="GO:0031956">
    <property type="term" value="F:medium-chain fatty acid-CoA ligase activity"/>
    <property type="evidence" value="ECO:0007669"/>
    <property type="project" value="TreeGrafter"/>
</dbReference>
<name>A0A6L7GSD5_9ACTN</name>
<dbReference type="GO" id="GO:0006631">
    <property type="term" value="P:fatty acid metabolic process"/>
    <property type="evidence" value="ECO:0007669"/>
    <property type="project" value="TreeGrafter"/>
</dbReference>
<dbReference type="Gene3D" id="3.40.50.12780">
    <property type="entry name" value="N-terminal domain of ligase-like"/>
    <property type="match status" value="1"/>
</dbReference>
<evidence type="ECO:0000256" key="1">
    <source>
        <dbReference type="ARBA" id="ARBA00006432"/>
    </source>
</evidence>
<organism evidence="4 5">
    <name type="scientific">Gordonia mangrovi</name>
    <dbReference type="NCBI Taxonomy" id="2665643"/>
    <lineage>
        <taxon>Bacteria</taxon>
        <taxon>Bacillati</taxon>
        <taxon>Actinomycetota</taxon>
        <taxon>Actinomycetes</taxon>
        <taxon>Mycobacteriales</taxon>
        <taxon>Gordoniaceae</taxon>
        <taxon>Gordonia</taxon>
    </lineage>
</organism>
<keyword evidence="2" id="KW-0436">Ligase</keyword>